<protein>
    <submittedName>
        <fullName evidence="3">(northern house mosquito) hypothetical protein</fullName>
    </submittedName>
</protein>
<evidence type="ECO:0000313" key="3">
    <source>
        <dbReference type="EMBL" id="CAG6474786.1"/>
    </source>
</evidence>
<dbReference type="EMBL" id="HBUE01075490">
    <property type="protein sequence ID" value="CAG6474786.1"/>
    <property type="molecule type" value="Transcribed_RNA"/>
</dbReference>
<sequence length="102" mass="10916">MQDFSEKSIFPLGRGTVVLSVLCGFIVNGSVDLLAAALLITTSRSSFSSAQQEEEGRRRTRVTGGKPKVKLKWPGYGATGSGTIFSSESSERARIEFCCAHG</sequence>
<feature type="transmembrane region" description="Helical" evidence="2">
    <location>
        <begin position="17"/>
        <end position="40"/>
    </location>
</feature>
<reference evidence="3" key="1">
    <citation type="submission" date="2021-05" db="EMBL/GenBank/DDBJ databases">
        <authorList>
            <person name="Alioto T."/>
            <person name="Alioto T."/>
            <person name="Gomez Garrido J."/>
        </authorList>
    </citation>
    <scope>NUCLEOTIDE SEQUENCE</scope>
</reference>
<feature type="region of interest" description="Disordered" evidence="1">
    <location>
        <begin position="45"/>
        <end position="68"/>
    </location>
</feature>
<proteinExistence type="predicted"/>
<dbReference type="AlphaFoldDB" id="A0A8D8BN79"/>
<keyword evidence="2" id="KW-1133">Transmembrane helix</keyword>
<organism evidence="3">
    <name type="scientific">Culex pipiens</name>
    <name type="common">House mosquito</name>
    <dbReference type="NCBI Taxonomy" id="7175"/>
    <lineage>
        <taxon>Eukaryota</taxon>
        <taxon>Metazoa</taxon>
        <taxon>Ecdysozoa</taxon>
        <taxon>Arthropoda</taxon>
        <taxon>Hexapoda</taxon>
        <taxon>Insecta</taxon>
        <taxon>Pterygota</taxon>
        <taxon>Neoptera</taxon>
        <taxon>Endopterygota</taxon>
        <taxon>Diptera</taxon>
        <taxon>Nematocera</taxon>
        <taxon>Culicoidea</taxon>
        <taxon>Culicidae</taxon>
        <taxon>Culicinae</taxon>
        <taxon>Culicini</taxon>
        <taxon>Culex</taxon>
        <taxon>Culex</taxon>
    </lineage>
</organism>
<evidence type="ECO:0000256" key="2">
    <source>
        <dbReference type="SAM" id="Phobius"/>
    </source>
</evidence>
<evidence type="ECO:0000256" key="1">
    <source>
        <dbReference type="SAM" id="MobiDB-lite"/>
    </source>
</evidence>
<name>A0A8D8BN79_CULPI</name>
<keyword evidence="2" id="KW-0812">Transmembrane</keyword>
<keyword evidence="2" id="KW-0472">Membrane</keyword>
<accession>A0A8D8BN79</accession>